<comment type="function">
    <text evidence="7">E3 ubiquitin-protein ligase which accepts ubiquitin from specific E2 ubiquitin-conjugating enzymes, and transfers it to substrates, generally promoting their degradation by the proteasome. Independently of its E3 ubiquitin-protein ligase activity, acts as an inhibitor of CPSF3 endonuclease activity by blocking CPSF3 active site.</text>
</comment>
<dbReference type="GO" id="GO:0000209">
    <property type="term" value="P:protein polyubiquitination"/>
    <property type="evidence" value="ECO:0007669"/>
    <property type="project" value="TreeGrafter"/>
</dbReference>
<proteinExistence type="predicted"/>
<dbReference type="AlphaFoldDB" id="A0A147B6M1"/>
<evidence type="ECO:0000256" key="2">
    <source>
        <dbReference type="ARBA" id="ARBA00012485"/>
    </source>
</evidence>
<feature type="non-terminal residue" evidence="9">
    <location>
        <position position="1"/>
    </location>
</feature>
<comment type="catalytic activity">
    <reaction evidence="1">
        <text>S-ubiquitinyl-[E2 ubiquitin-conjugating enzyme]-L-cysteine + [acceptor protein]-L-lysine = [E2 ubiquitin-conjugating enzyme]-L-cysteine + N(6)-ubiquitinyl-[acceptor protein]-L-lysine.</text>
        <dbReference type="EC" id="2.3.2.26"/>
    </reaction>
</comment>
<dbReference type="GO" id="GO:0061630">
    <property type="term" value="F:ubiquitin protein ligase activity"/>
    <property type="evidence" value="ECO:0007669"/>
    <property type="project" value="UniProtKB-EC"/>
</dbReference>
<dbReference type="GO" id="GO:0030332">
    <property type="term" value="F:cyclin binding"/>
    <property type="evidence" value="ECO:0007669"/>
    <property type="project" value="TreeGrafter"/>
</dbReference>
<feature type="non-terminal residue" evidence="9">
    <location>
        <position position="278"/>
    </location>
</feature>
<dbReference type="GO" id="GO:0031624">
    <property type="term" value="F:ubiquitin conjugating enzyme binding"/>
    <property type="evidence" value="ECO:0007669"/>
    <property type="project" value="TreeGrafter"/>
</dbReference>
<accession>A0A147B6M1</accession>
<dbReference type="PANTHER" id="PTHR31531">
    <property type="entry name" value="E3 UBIQUITIN-PROTEIN LIGASE E3D FAMILY MEMBER"/>
    <property type="match status" value="1"/>
</dbReference>
<evidence type="ECO:0000313" key="9">
    <source>
        <dbReference type="EMBL" id="JAR86426.1"/>
    </source>
</evidence>
<organism evidence="9">
    <name type="scientific">Alectorobius mimon</name>
    <dbReference type="NCBI Taxonomy" id="360319"/>
    <lineage>
        <taxon>Eukaryota</taxon>
        <taxon>Metazoa</taxon>
        <taxon>Ecdysozoa</taxon>
        <taxon>Arthropoda</taxon>
        <taxon>Chelicerata</taxon>
        <taxon>Arachnida</taxon>
        <taxon>Acari</taxon>
        <taxon>Parasitiformes</taxon>
        <taxon>Ixodida</taxon>
        <taxon>Ixodoidea</taxon>
        <taxon>Argasidae</taxon>
        <taxon>Ornithodorinae</taxon>
        <taxon>Alectorobius</taxon>
    </lineage>
</organism>
<evidence type="ECO:0000256" key="3">
    <source>
        <dbReference type="ARBA" id="ARBA00013646"/>
    </source>
</evidence>
<dbReference type="EMBL" id="GEIB01002039">
    <property type="protein sequence ID" value="JAR86426.1"/>
    <property type="molecule type" value="Transcribed_RNA"/>
</dbReference>
<dbReference type="GO" id="GO:0051865">
    <property type="term" value="P:protein autoubiquitination"/>
    <property type="evidence" value="ECO:0007669"/>
    <property type="project" value="TreeGrafter"/>
</dbReference>
<evidence type="ECO:0000256" key="6">
    <source>
        <dbReference type="ARBA" id="ARBA00032298"/>
    </source>
</evidence>
<dbReference type="GO" id="GO:0005634">
    <property type="term" value="C:nucleus"/>
    <property type="evidence" value="ECO:0007669"/>
    <property type="project" value="TreeGrafter"/>
</dbReference>
<dbReference type="PANTHER" id="PTHR31531:SF2">
    <property type="entry name" value="E3 UBIQUITIN-PROTEIN LIGASE E3D"/>
    <property type="match status" value="1"/>
</dbReference>
<dbReference type="GO" id="GO:0000151">
    <property type="term" value="C:ubiquitin ligase complex"/>
    <property type="evidence" value="ECO:0007669"/>
    <property type="project" value="TreeGrafter"/>
</dbReference>
<dbReference type="GO" id="GO:0005829">
    <property type="term" value="C:cytosol"/>
    <property type="evidence" value="ECO:0007669"/>
    <property type="project" value="TreeGrafter"/>
</dbReference>
<dbReference type="GO" id="GO:0043161">
    <property type="term" value="P:proteasome-mediated ubiquitin-dependent protein catabolic process"/>
    <property type="evidence" value="ECO:0007669"/>
    <property type="project" value="TreeGrafter"/>
</dbReference>
<dbReference type="InterPro" id="IPR019193">
    <property type="entry name" value="UBQ-conj_enz_E2-bd_prot"/>
</dbReference>
<comment type="subunit">
    <text evidence="8">Interacts with UBE2C/UbcH10 (E2 ubiquitin-conjugating enzyme). In vitro, interacts with cyclin-B.</text>
</comment>
<dbReference type="Pfam" id="PF09814">
    <property type="entry name" value="HECT_2"/>
    <property type="match status" value="1"/>
</dbReference>
<evidence type="ECO:0000256" key="7">
    <source>
        <dbReference type="ARBA" id="ARBA00053831"/>
    </source>
</evidence>
<evidence type="ECO:0000256" key="1">
    <source>
        <dbReference type="ARBA" id="ARBA00000885"/>
    </source>
</evidence>
<name>A0A147B6M1_9ACAR</name>
<reference evidence="9" key="1">
    <citation type="submission" date="2016-03" db="EMBL/GenBank/DDBJ databases">
        <title>Gut transcriptome analysis on engorged females of Ornithodoros mimon (Acari: Argasidae) and phylogenetic inferences of soft ticks.</title>
        <authorList>
            <person name="Landulfo G.A."/>
            <person name="Giovanni D."/>
            <person name="Carvalho E."/>
            <person name="Junqueira-de-Azevedo I."/>
            <person name="Patane J."/>
            <person name="Mendoca R."/>
            <person name="Barros-Battesti D."/>
        </authorList>
    </citation>
    <scope>NUCLEOTIDE SEQUENCE</scope>
    <source>
        <strain evidence="9">Females</strain>
        <tissue evidence="9">Gut</tissue>
    </source>
</reference>
<dbReference type="EC" id="2.3.2.26" evidence="2"/>
<evidence type="ECO:0000256" key="8">
    <source>
        <dbReference type="ARBA" id="ARBA00064185"/>
    </source>
</evidence>
<dbReference type="GO" id="GO:0006513">
    <property type="term" value="P:protein monoubiquitination"/>
    <property type="evidence" value="ECO:0007669"/>
    <property type="project" value="TreeGrafter"/>
</dbReference>
<evidence type="ECO:0000256" key="5">
    <source>
        <dbReference type="ARBA" id="ARBA00032234"/>
    </source>
</evidence>
<sequence length="278" mass="30234">VETPKYPGMSFSVGLEKRANSTSQCAEVGTSEPQRGCPYMFRCRNCDSGVLAEETMFRRVLPLPSADWKEIAAEWFCHKHEDGDVQSSIDPKPDELFTSVLCFNVHGSILANVATNSFGELQCDNCQEVISRVVDAASTTVELLRTRIDVCGCSGPLMGLRLRRDAASILSLLIKEQSSLSAPGGVVLEAAGNTLLVWVLETGLQHFKAAPLTKGCHTINFRAVTKVLYQVVGPQSPVGHSWREDALASVHSMDKTLFQEILDALNESQSGDTIDGFA</sequence>
<evidence type="ECO:0000256" key="4">
    <source>
        <dbReference type="ARBA" id="ARBA00029737"/>
    </source>
</evidence>
<protein>
    <recommendedName>
        <fullName evidence="3">E3 ubiquitin-protein ligase E3D</fullName>
        <ecNumber evidence="2">2.3.2.26</ecNumber>
    </recommendedName>
    <alternativeName>
        <fullName evidence="6">HECT-type E3 ubiquitin transferase E3D</fullName>
    </alternativeName>
    <alternativeName>
        <fullName evidence="5">UbcH10-binding protein with a HECT-like domain</fullName>
    </alternativeName>
    <alternativeName>
        <fullName evidence="4">Ubiquitin-conjugating enzyme E2C-binding protein</fullName>
    </alternativeName>
</protein>